<dbReference type="GO" id="GO:0004765">
    <property type="term" value="F:shikimate kinase activity"/>
    <property type="evidence" value="ECO:0007669"/>
    <property type="project" value="UniProtKB-UniRule"/>
</dbReference>
<proteinExistence type="inferred from homology"/>
<name>A0A379MUS1_9BACT</name>
<accession>A0A379MUS1</accession>
<keyword evidence="7" id="KW-0460">Magnesium</keyword>
<dbReference type="GO" id="GO:0009073">
    <property type="term" value="P:aromatic amino acid family biosynthetic process"/>
    <property type="evidence" value="ECO:0007669"/>
    <property type="project" value="UniProtKB-KW"/>
</dbReference>
<comment type="cofactor">
    <cofactor evidence="7">
        <name>Mg(2+)</name>
        <dbReference type="ChEBI" id="CHEBI:18420"/>
    </cofactor>
    <text evidence="7">Binds 1 Mg(2+) ion per subunit.</text>
</comment>
<dbReference type="EMBL" id="UGVL01000001">
    <property type="protein sequence ID" value="SUE34382.1"/>
    <property type="molecule type" value="Genomic_DNA"/>
</dbReference>
<feature type="binding site" evidence="7">
    <location>
        <position position="14"/>
    </location>
    <ligand>
        <name>Mg(2+)</name>
        <dbReference type="ChEBI" id="CHEBI:18420"/>
    </ligand>
</feature>
<dbReference type="UniPathway" id="UPA00053">
    <property type="reaction ID" value="UER00088"/>
</dbReference>
<protein>
    <recommendedName>
        <fullName evidence="7">Shikimate kinase</fullName>
        <shortName evidence="7">SK</shortName>
        <ecNumber evidence="7">2.7.1.71</ecNumber>
    </recommendedName>
</protein>
<dbReference type="InterPro" id="IPR027417">
    <property type="entry name" value="P-loop_NTPase"/>
</dbReference>
<dbReference type="GO" id="GO:0005524">
    <property type="term" value="F:ATP binding"/>
    <property type="evidence" value="ECO:0007669"/>
    <property type="project" value="UniProtKB-UniRule"/>
</dbReference>
<dbReference type="EC" id="2.7.1.71" evidence="7"/>
<comment type="subunit">
    <text evidence="7">Monomer.</text>
</comment>
<comment type="subcellular location">
    <subcellularLocation>
        <location evidence="7">Cytoplasm</location>
    </subcellularLocation>
</comment>
<evidence type="ECO:0000313" key="8">
    <source>
        <dbReference type="EMBL" id="SUE34382.1"/>
    </source>
</evidence>
<evidence type="ECO:0000256" key="7">
    <source>
        <dbReference type="HAMAP-Rule" id="MF_00109"/>
    </source>
</evidence>
<feature type="binding site" evidence="7">
    <location>
        <position position="56"/>
    </location>
    <ligand>
        <name>substrate</name>
    </ligand>
</feature>
<dbReference type="NCBIfam" id="NF010555">
    <property type="entry name" value="PRK13949.1"/>
    <property type="match status" value="1"/>
</dbReference>
<dbReference type="AlphaFoldDB" id="A0A379MUS1"/>
<evidence type="ECO:0000256" key="6">
    <source>
        <dbReference type="ARBA" id="ARBA00023141"/>
    </source>
</evidence>
<keyword evidence="1 7" id="KW-0028">Amino-acid biosynthesis</keyword>
<evidence type="ECO:0000256" key="3">
    <source>
        <dbReference type="ARBA" id="ARBA00022741"/>
    </source>
</evidence>
<keyword evidence="7" id="KW-0479">Metal-binding</keyword>
<feature type="binding site" evidence="7">
    <location>
        <position position="32"/>
    </location>
    <ligand>
        <name>substrate</name>
    </ligand>
</feature>
<dbReference type="PANTHER" id="PTHR21087:SF16">
    <property type="entry name" value="SHIKIMATE KINASE 1, CHLOROPLASTIC"/>
    <property type="match status" value="1"/>
</dbReference>
<feature type="binding site" evidence="7">
    <location>
        <position position="118"/>
    </location>
    <ligand>
        <name>ATP</name>
        <dbReference type="ChEBI" id="CHEBI:30616"/>
    </ligand>
</feature>
<comment type="similarity">
    <text evidence="7">Belongs to the shikimate kinase family.</text>
</comment>
<evidence type="ECO:0000256" key="4">
    <source>
        <dbReference type="ARBA" id="ARBA00022777"/>
    </source>
</evidence>
<feature type="binding site" evidence="7">
    <location>
        <position position="140"/>
    </location>
    <ligand>
        <name>substrate</name>
    </ligand>
</feature>
<comment type="function">
    <text evidence="7">Catalyzes the specific phosphorylation of the 3-hydroxyl group of shikimic acid using ATP as a cosubstrate.</text>
</comment>
<dbReference type="SUPFAM" id="SSF52540">
    <property type="entry name" value="P-loop containing nucleoside triphosphate hydrolases"/>
    <property type="match status" value="1"/>
</dbReference>
<feature type="binding site" evidence="7">
    <location>
        <position position="79"/>
    </location>
    <ligand>
        <name>substrate</name>
    </ligand>
</feature>
<feature type="binding site" evidence="7">
    <location>
        <begin position="10"/>
        <end position="15"/>
    </location>
    <ligand>
        <name>ATP</name>
        <dbReference type="ChEBI" id="CHEBI:30616"/>
    </ligand>
</feature>
<dbReference type="InterPro" id="IPR031322">
    <property type="entry name" value="Shikimate/glucono_kinase"/>
</dbReference>
<dbReference type="OrthoDB" id="9800332at2"/>
<comment type="pathway">
    <text evidence="7">Metabolic intermediate biosynthesis; chorismate biosynthesis; chorismate from D-erythrose 4-phosphate and phosphoenolpyruvate: step 5/7.</text>
</comment>
<comment type="catalytic activity">
    <reaction evidence="7">
        <text>shikimate + ATP = 3-phosphoshikimate + ADP + H(+)</text>
        <dbReference type="Rhea" id="RHEA:13121"/>
        <dbReference type="ChEBI" id="CHEBI:15378"/>
        <dbReference type="ChEBI" id="CHEBI:30616"/>
        <dbReference type="ChEBI" id="CHEBI:36208"/>
        <dbReference type="ChEBI" id="CHEBI:145989"/>
        <dbReference type="ChEBI" id="CHEBI:456216"/>
        <dbReference type="EC" id="2.7.1.71"/>
    </reaction>
</comment>
<dbReference type="RefSeq" id="WP_084135287.1">
    <property type="nucleotide sequence ID" value="NZ_UGVL01000001.1"/>
</dbReference>
<evidence type="ECO:0000256" key="5">
    <source>
        <dbReference type="ARBA" id="ARBA00022840"/>
    </source>
</evidence>
<dbReference type="CDD" id="cd00464">
    <property type="entry name" value="SK"/>
    <property type="match status" value="1"/>
</dbReference>
<keyword evidence="2 7" id="KW-0808">Transferase</keyword>
<keyword evidence="4 7" id="KW-0418">Kinase</keyword>
<keyword evidence="3 7" id="KW-0547">Nucleotide-binding</keyword>
<dbReference type="GO" id="GO:0008652">
    <property type="term" value="P:amino acid biosynthetic process"/>
    <property type="evidence" value="ECO:0007669"/>
    <property type="project" value="UniProtKB-KW"/>
</dbReference>
<gene>
    <name evidence="7 8" type="primary">aroK</name>
    <name evidence="8" type="ORF">NCTC11190_01605</name>
</gene>
<dbReference type="Proteomes" id="UP000255233">
    <property type="component" value="Unassembled WGS sequence"/>
</dbReference>
<sequence length="172" mass="18453">MLIFLIGFMGSGKTTLGKPLAARLGYRFIDLDKAIEEGEGSTVGEIFAVRGEAHFRTLEHKYLQDIVSHGGDLVVSTGGGTPCFGGNMELMNASGVTVYFKLSPAMLADRLSAAKVCRPLLAGKSPEELLRYIVDTLAVREAYYGRANVVVANPSRDVAKLVAILGPYLSRS</sequence>
<dbReference type="HAMAP" id="MF_00109">
    <property type="entry name" value="Shikimate_kinase"/>
    <property type="match status" value="1"/>
</dbReference>
<dbReference type="PRINTS" id="PR01100">
    <property type="entry name" value="SHIKIMTKNASE"/>
</dbReference>
<dbReference type="GO" id="GO:0005829">
    <property type="term" value="C:cytosol"/>
    <property type="evidence" value="ECO:0007669"/>
    <property type="project" value="TreeGrafter"/>
</dbReference>
<dbReference type="Pfam" id="PF01202">
    <property type="entry name" value="SKI"/>
    <property type="match status" value="1"/>
</dbReference>
<dbReference type="Gene3D" id="3.40.50.300">
    <property type="entry name" value="P-loop containing nucleotide triphosphate hydrolases"/>
    <property type="match status" value="1"/>
</dbReference>
<dbReference type="PANTHER" id="PTHR21087">
    <property type="entry name" value="SHIKIMATE KINASE"/>
    <property type="match status" value="1"/>
</dbReference>
<dbReference type="GO" id="GO:0009423">
    <property type="term" value="P:chorismate biosynthetic process"/>
    <property type="evidence" value="ECO:0007669"/>
    <property type="project" value="UniProtKB-UniRule"/>
</dbReference>
<feature type="binding site" evidence="7">
    <location>
        <position position="156"/>
    </location>
    <ligand>
        <name>ATP</name>
        <dbReference type="ChEBI" id="CHEBI:30616"/>
    </ligand>
</feature>
<dbReference type="STRING" id="880526.GCA_000427365_02214"/>
<evidence type="ECO:0000313" key="9">
    <source>
        <dbReference type="Proteomes" id="UP000255233"/>
    </source>
</evidence>
<organism evidence="8 9">
    <name type="scientific">Rikenella microfusus</name>
    <dbReference type="NCBI Taxonomy" id="28139"/>
    <lineage>
        <taxon>Bacteria</taxon>
        <taxon>Pseudomonadati</taxon>
        <taxon>Bacteroidota</taxon>
        <taxon>Bacteroidia</taxon>
        <taxon>Bacteroidales</taxon>
        <taxon>Rikenellaceae</taxon>
        <taxon>Rikenella</taxon>
    </lineage>
</organism>
<evidence type="ECO:0000256" key="1">
    <source>
        <dbReference type="ARBA" id="ARBA00022605"/>
    </source>
</evidence>
<dbReference type="InterPro" id="IPR000623">
    <property type="entry name" value="Shikimate_kinase/TSH1"/>
</dbReference>
<keyword evidence="7" id="KW-0963">Cytoplasm</keyword>
<dbReference type="GO" id="GO:0000287">
    <property type="term" value="F:magnesium ion binding"/>
    <property type="evidence" value="ECO:0007669"/>
    <property type="project" value="UniProtKB-UniRule"/>
</dbReference>
<evidence type="ECO:0000256" key="2">
    <source>
        <dbReference type="ARBA" id="ARBA00022679"/>
    </source>
</evidence>
<keyword evidence="6 7" id="KW-0057">Aromatic amino acid biosynthesis</keyword>
<reference evidence="8 9" key="1">
    <citation type="submission" date="2018-06" db="EMBL/GenBank/DDBJ databases">
        <authorList>
            <consortium name="Pathogen Informatics"/>
            <person name="Doyle S."/>
        </authorList>
    </citation>
    <scope>NUCLEOTIDE SEQUENCE [LARGE SCALE GENOMIC DNA]</scope>
    <source>
        <strain evidence="8 9">NCTC11190</strain>
    </source>
</reference>
<keyword evidence="5 7" id="KW-0067">ATP-binding</keyword>
<keyword evidence="9" id="KW-1185">Reference proteome</keyword>